<sequence>MTHCKPSALPSALETEEVTPSAVAAVVRRSRTVTLAFSAAALAVGIFIKVLFVGPLRGEYWSAGLFLPMYAVGLVFFGLHVAMFWRVSRRRPAAFMLGRQRGRAVFVGPTRLLDHAALPYFAALAGGLLVIGRVPVDSFWVRAVVAGVFVVLAVVLLAVATWLTLFRRPFVTLSSDGLAIRWASGLTQGSIHTLSWDALAPGGPPPPSGKNRGIWLLLNRPRWPVATPLSPFPPVPAEYERFWIAERRIFIDPVFLAHAIRYYGEHPNARAGIGTQQGHDQLTAALRALHVRRSPADSPPW</sequence>
<keyword evidence="1" id="KW-0812">Transmembrane</keyword>
<feature type="transmembrane region" description="Helical" evidence="1">
    <location>
        <begin position="143"/>
        <end position="165"/>
    </location>
</feature>
<evidence type="ECO:0000256" key="1">
    <source>
        <dbReference type="SAM" id="Phobius"/>
    </source>
</evidence>
<feature type="transmembrane region" description="Helical" evidence="1">
    <location>
        <begin position="60"/>
        <end position="85"/>
    </location>
</feature>
<keyword evidence="3" id="KW-1185">Reference proteome</keyword>
<gene>
    <name evidence="2" type="ORF">FL583_00850</name>
</gene>
<dbReference type="EMBL" id="VIRS01000001">
    <property type="protein sequence ID" value="TQS46859.1"/>
    <property type="molecule type" value="Genomic_DNA"/>
</dbReference>
<reference evidence="2 3" key="1">
    <citation type="submission" date="2019-07" db="EMBL/GenBank/DDBJ databases">
        <title>Cryptosporangium phraense sp. nov., isolated from plant litter.</title>
        <authorList>
            <person name="Suriyachadkun C."/>
        </authorList>
    </citation>
    <scope>NUCLEOTIDE SEQUENCE [LARGE SCALE GENOMIC DNA]</scope>
    <source>
        <strain evidence="2 3">A-T 5661</strain>
    </source>
</reference>
<dbReference type="RefSeq" id="WP_142702477.1">
    <property type="nucleotide sequence ID" value="NZ_VIRS01000001.1"/>
</dbReference>
<keyword evidence="1" id="KW-1133">Transmembrane helix</keyword>
<protein>
    <submittedName>
        <fullName evidence="2">Uncharacterized protein</fullName>
    </submittedName>
</protein>
<dbReference type="OrthoDB" id="3405898at2"/>
<evidence type="ECO:0000313" key="3">
    <source>
        <dbReference type="Proteomes" id="UP000317982"/>
    </source>
</evidence>
<comment type="caution">
    <text evidence="2">The sequence shown here is derived from an EMBL/GenBank/DDBJ whole genome shotgun (WGS) entry which is preliminary data.</text>
</comment>
<feature type="transmembrane region" description="Helical" evidence="1">
    <location>
        <begin position="33"/>
        <end position="54"/>
    </location>
</feature>
<dbReference type="AlphaFoldDB" id="A0A545AZX4"/>
<accession>A0A545AZX4</accession>
<organism evidence="2 3">
    <name type="scientific">Cryptosporangium phraense</name>
    <dbReference type="NCBI Taxonomy" id="2593070"/>
    <lineage>
        <taxon>Bacteria</taxon>
        <taxon>Bacillati</taxon>
        <taxon>Actinomycetota</taxon>
        <taxon>Actinomycetes</taxon>
        <taxon>Cryptosporangiales</taxon>
        <taxon>Cryptosporangiaceae</taxon>
        <taxon>Cryptosporangium</taxon>
    </lineage>
</organism>
<feature type="transmembrane region" description="Helical" evidence="1">
    <location>
        <begin position="106"/>
        <end position="131"/>
    </location>
</feature>
<dbReference type="Proteomes" id="UP000317982">
    <property type="component" value="Unassembled WGS sequence"/>
</dbReference>
<evidence type="ECO:0000313" key="2">
    <source>
        <dbReference type="EMBL" id="TQS46859.1"/>
    </source>
</evidence>
<dbReference type="InParanoid" id="A0A545AZX4"/>
<proteinExistence type="predicted"/>
<keyword evidence="1" id="KW-0472">Membrane</keyword>
<name>A0A545AZX4_9ACTN</name>